<protein>
    <recommendedName>
        <fullName evidence="2">Glycosyl transferase family 1 domain-containing protein</fullName>
    </recommendedName>
</protein>
<organism evidence="3 4">
    <name type="scientific">Aequorivita vladivostokensis</name>
    <dbReference type="NCBI Taxonomy" id="171194"/>
    <lineage>
        <taxon>Bacteria</taxon>
        <taxon>Pseudomonadati</taxon>
        <taxon>Bacteroidota</taxon>
        <taxon>Flavobacteriia</taxon>
        <taxon>Flavobacteriales</taxon>
        <taxon>Flavobacteriaceae</taxon>
        <taxon>Aequorivita</taxon>
    </lineage>
</organism>
<dbReference type="Gene3D" id="3.40.50.2000">
    <property type="entry name" value="Glycogen Phosphorylase B"/>
    <property type="match status" value="1"/>
</dbReference>
<keyword evidence="4" id="KW-1185">Reference proteome</keyword>
<dbReference type="RefSeq" id="WP_045079837.1">
    <property type="nucleotide sequence ID" value="NZ_JSVU01000003.1"/>
</dbReference>
<reference evidence="3 4" key="1">
    <citation type="submission" date="2014-10" db="EMBL/GenBank/DDBJ databases">
        <title>Genome sequencing of Vitellibacter vladivostokensis KMM 3516.</title>
        <authorList>
            <person name="Thevarajoo S."/>
            <person name="Selvaratnam C."/>
            <person name="Goh K.M."/>
            <person name="Chong C.S."/>
        </authorList>
    </citation>
    <scope>NUCLEOTIDE SEQUENCE [LARGE SCALE GENOMIC DNA]</scope>
    <source>
        <strain evidence="3 4">KMM 3516</strain>
    </source>
</reference>
<evidence type="ECO:0000259" key="2">
    <source>
        <dbReference type="Pfam" id="PF00534"/>
    </source>
</evidence>
<dbReference type="Proteomes" id="UP000033497">
    <property type="component" value="Unassembled WGS sequence"/>
</dbReference>
<dbReference type="Pfam" id="PF00534">
    <property type="entry name" value="Glycos_transf_1"/>
    <property type="match status" value="1"/>
</dbReference>
<dbReference type="PANTHER" id="PTHR46401:SF2">
    <property type="entry name" value="GLYCOSYLTRANSFERASE WBBK-RELATED"/>
    <property type="match status" value="1"/>
</dbReference>
<gene>
    <name evidence="3" type="ORF">MB09_05205</name>
</gene>
<dbReference type="InterPro" id="IPR001296">
    <property type="entry name" value="Glyco_trans_1"/>
</dbReference>
<name>A0ABR5DJ78_9FLAO</name>
<dbReference type="EMBL" id="JSVU01000003">
    <property type="protein sequence ID" value="KJJ38845.1"/>
    <property type="molecule type" value="Genomic_DNA"/>
</dbReference>
<evidence type="ECO:0000313" key="3">
    <source>
        <dbReference type="EMBL" id="KJJ38845.1"/>
    </source>
</evidence>
<feature type="domain" description="Glycosyl transferase family 1" evidence="2">
    <location>
        <begin position="168"/>
        <end position="284"/>
    </location>
</feature>
<sequence>MLLLDSLYINNSGGKVLLDYLVQRLEKKKVNCFYLFDKRCENDYNFIPDNRKIFLKASLLARNNFYIKNKSKFSKIFCLSNLPPLVKFKVPVYTYFHQPLFLAIPDSVSTITRIKLRAKSFVLNILKSNTNYWLVQSTLIKEGLAQKYKIDRNLIEVLPFFPPLDGDKINIPRRKDGFVYISNQGPHKNHQNLIEAFCNFYDKTKMGILHLTISAQSSPLIDIIEKKIKLEYPIVNHGFVLRRELYELYQSNEYLIYPSLAESFGLGLVEAIENGCKVIGADLPYTFAVCKPSLLFDPLNVNSIIKALIDSQGNNIKETKQLVFNQIDDLIQILKENNEDTK</sequence>
<accession>A0ABR5DJ78</accession>
<evidence type="ECO:0000313" key="4">
    <source>
        <dbReference type="Proteomes" id="UP000033497"/>
    </source>
</evidence>
<dbReference type="PANTHER" id="PTHR46401">
    <property type="entry name" value="GLYCOSYLTRANSFERASE WBBK-RELATED"/>
    <property type="match status" value="1"/>
</dbReference>
<keyword evidence="1" id="KW-0808">Transferase</keyword>
<dbReference type="SUPFAM" id="SSF53756">
    <property type="entry name" value="UDP-Glycosyltransferase/glycogen phosphorylase"/>
    <property type="match status" value="1"/>
</dbReference>
<evidence type="ECO:0000256" key="1">
    <source>
        <dbReference type="ARBA" id="ARBA00022679"/>
    </source>
</evidence>
<comment type="caution">
    <text evidence="3">The sequence shown here is derived from an EMBL/GenBank/DDBJ whole genome shotgun (WGS) entry which is preliminary data.</text>
</comment>
<proteinExistence type="predicted"/>